<name>A0A1V9FMR7_9BACT</name>
<sequence>MEGPGFAGRKAIGIIRIGVIPGAGTRATQTGVIDTISTGRIITTSKLEVLGLAIATGLGFGGKGAENGEDDGHRNECPFNFYHKIGFM</sequence>
<proteinExistence type="predicted"/>
<reference evidence="1 2" key="1">
    <citation type="submission" date="2016-03" db="EMBL/GenBank/DDBJ databases">
        <title>Niastella vici sp. nov., isolated from farmland soil.</title>
        <authorList>
            <person name="Chen L."/>
            <person name="Wang D."/>
            <person name="Yang S."/>
            <person name="Wang G."/>
        </authorList>
    </citation>
    <scope>NUCLEOTIDE SEQUENCE [LARGE SCALE GENOMIC DNA]</scope>
    <source>
        <strain evidence="1 2">DJ57</strain>
    </source>
</reference>
<gene>
    <name evidence="1" type="ORF">A3860_36895</name>
</gene>
<organism evidence="1 2">
    <name type="scientific">Niastella vici</name>
    <dbReference type="NCBI Taxonomy" id="1703345"/>
    <lineage>
        <taxon>Bacteria</taxon>
        <taxon>Pseudomonadati</taxon>
        <taxon>Bacteroidota</taxon>
        <taxon>Chitinophagia</taxon>
        <taxon>Chitinophagales</taxon>
        <taxon>Chitinophagaceae</taxon>
        <taxon>Niastella</taxon>
    </lineage>
</organism>
<comment type="caution">
    <text evidence="1">The sequence shown here is derived from an EMBL/GenBank/DDBJ whole genome shotgun (WGS) entry which is preliminary data.</text>
</comment>
<evidence type="ECO:0000313" key="1">
    <source>
        <dbReference type="EMBL" id="OQP59571.1"/>
    </source>
</evidence>
<dbReference type="STRING" id="1703345.A3860_36895"/>
<dbReference type="AlphaFoldDB" id="A0A1V9FMR7"/>
<dbReference type="Proteomes" id="UP000192796">
    <property type="component" value="Unassembled WGS sequence"/>
</dbReference>
<keyword evidence="2" id="KW-1185">Reference proteome</keyword>
<protein>
    <submittedName>
        <fullName evidence="1">Uncharacterized protein</fullName>
    </submittedName>
</protein>
<accession>A0A1V9FMR7</accession>
<dbReference type="EMBL" id="LVYD01000076">
    <property type="protein sequence ID" value="OQP59571.1"/>
    <property type="molecule type" value="Genomic_DNA"/>
</dbReference>
<evidence type="ECO:0000313" key="2">
    <source>
        <dbReference type="Proteomes" id="UP000192796"/>
    </source>
</evidence>